<protein>
    <recommendedName>
        <fullName evidence="1">DUF1330 domain-containing protein</fullName>
    </recommendedName>
</protein>
<dbReference type="EMBL" id="OMOJ01000002">
    <property type="protein sequence ID" value="SPF79664.1"/>
    <property type="molecule type" value="Genomic_DNA"/>
</dbReference>
<dbReference type="Gene3D" id="3.30.70.100">
    <property type="match status" value="1"/>
</dbReference>
<dbReference type="OrthoDB" id="9806380at2"/>
<dbReference type="AlphaFoldDB" id="A0A2R8AUV0"/>
<proteinExistence type="predicted"/>
<organism evidence="2 3">
    <name type="scientific">Pseudoprimorskyibacter insulae</name>
    <dbReference type="NCBI Taxonomy" id="1695997"/>
    <lineage>
        <taxon>Bacteria</taxon>
        <taxon>Pseudomonadati</taxon>
        <taxon>Pseudomonadota</taxon>
        <taxon>Alphaproteobacteria</taxon>
        <taxon>Rhodobacterales</taxon>
        <taxon>Paracoccaceae</taxon>
        <taxon>Pseudoprimorskyibacter</taxon>
    </lineage>
</organism>
<gene>
    <name evidence="2" type="ORF">PRI8871_01461</name>
</gene>
<feature type="domain" description="DUF1330" evidence="1">
    <location>
        <begin position="4"/>
        <end position="91"/>
    </location>
</feature>
<dbReference type="InterPro" id="IPR011008">
    <property type="entry name" value="Dimeric_a/b-barrel"/>
</dbReference>
<name>A0A2R8AUV0_9RHOB</name>
<dbReference type="RefSeq" id="WP_108885516.1">
    <property type="nucleotide sequence ID" value="NZ_OMOJ01000002.1"/>
</dbReference>
<dbReference type="InterPro" id="IPR010753">
    <property type="entry name" value="DUF1330"/>
</dbReference>
<reference evidence="3" key="1">
    <citation type="submission" date="2018-03" db="EMBL/GenBank/DDBJ databases">
        <authorList>
            <person name="Rodrigo-Torres L."/>
            <person name="Arahal R. D."/>
            <person name="Lucena T."/>
        </authorList>
    </citation>
    <scope>NUCLEOTIDE SEQUENCE [LARGE SCALE GENOMIC DNA]</scope>
    <source>
        <strain evidence="3">CECT 8871</strain>
    </source>
</reference>
<sequence>MTHVVVQLTISDQDALMAYRAKAADAMAVHGGAFLQVSGDLAQLEGEAPLPTIMGVLTFPSADDAKAWINDPALAEVHALRNKAGTSTITLLG</sequence>
<keyword evidence="3" id="KW-1185">Reference proteome</keyword>
<accession>A0A2R8AUV0</accession>
<evidence type="ECO:0000313" key="2">
    <source>
        <dbReference type="EMBL" id="SPF79664.1"/>
    </source>
</evidence>
<dbReference type="SUPFAM" id="SSF54909">
    <property type="entry name" value="Dimeric alpha+beta barrel"/>
    <property type="match status" value="1"/>
</dbReference>
<evidence type="ECO:0000313" key="3">
    <source>
        <dbReference type="Proteomes" id="UP000244904"/>
    </source>
</evidence>
<evidence type="ECO:0000259" key="1">
    <source>
        <dbReference type="Pfam" id="PF07045"/>
    </source>
</evidence>
<dbReference type="Pfam" id="PF07045">
    <property type="entry name" value="DUF1330"/>
    <property type="match status" value="1"/>
</dbReference>
<dbReference type="Proteomes" id="UP000244904">
    <property type="component" value="Unassembled WGS sequence"/>
</dbReference>